<gene>
    <name evidence="1" type="ORF">T4D_12106</name>
</gene>
<keyword evidence="2" id="KW-1185">Reference proteome</keyword>
<name>A0A0V1F4J6_TRIPS</name>
<dbReference type="EMBL" id="JYDT01000347">
    <property type="protein sequence ID" value="KRY80732.1"/>
    <property type="molecule type" value="Genomic_DNA"/>
</dbReference>
<evidence type="ECO:0000313" key="1">
    <source>
        <dbReference type="EMBL" id="KRY80732.1"/>
    </source>
</evidence>
<organism evidence="1 2">
    <name type="scientific">Trichinella pseudospiralis</name>
    <name type="common">Parasitic roundworm</name>
    <dbReference type="NCBI Taxonomy" id="6337"/>
    <lineage>
        <taxon>Eukaryota</taxon>
        <taxon>Metazoa</taxon>
        <taxon>Ecdysozoa</taxon>
        <taxon>Nematoda</taxon>
        <taxon>Enoplea</taxon>
        <taxon>Dorylaimia</taxon>
        <taxon>Trichinellida</taxon>
        <taxon>Trichinellidae</taxon>
        <taxon>Trichinella</taxon>
    </lineage>
</organism>
<accession>A0A0V1F4J6</accession>
<sequence>MPLRYSPKLREIQHHIPLELRQHVCSSGAHLNFATDFSVLCDSCTWHFPKLREIQHHIPLELRRQVCSSGAHLDFATDFSLLCDSCT</sequence>
<evidence type="ECO:0000313" key="2">
    <source>
        <dbReference type="Proteomes" id="UP000054995"/>
    </source>
</evidence>
<proteinExistence type="predicted"/>
<dbReference type="AlphaFoldDB" id="A0A0V1F4J6"/>
<reference evidence="1 2" key="1">
    <citation type="submission" date="2015-01" db="EMBL/GenBank/DDBJ databases">
        <title>Evolution of Trichinella species and genotypes.</title>
        <authorList>
            <person name="Korhonen P.K."/>
            <person name="Edoardo P."/>
            <person name="Giuseppe L.R."/>
            <person name="Gasser R.B."/>
        </authorList>
    </citation>
    <scope>NUCLEOTIDE SEQUENCE [LARGE SCALE GENOMIC DNA]</scope>
    <source>
        <strain evidence="1">ISS470</strain>
    </source>
</reference>
<dbReference type="Proteomes" id="UP000054995">
    <property type="component" value="Unassembled WGS sequence"/>
</dbReference>
<comment type="caution">
    <text evidence="1">The sequence shown here is derived from an EMBL/GenBank/DDBJ whole genome shotgun (WGS) entry which is preliminary data.</text>
</comment>
<protein>
    <submittedName>
        <fullName evidence="1">Uncharacterized protein</fullName>
    </submittedName>
</protein>